<dbReference type="Proteomes" id="UP000018320">
    <property type="component" value="Unassembled WGS sequence"/>
</dbReference>
<evidence type="ECO:0000313" key="3">
    <source>
        <dbReference type="Proteomes" id="UP000018320"/>
    </source>
</evidence>
<accession>V6TF00</accession>
<evidence type="ECO:0000256" key="1">
    <source>
        <dbReference type="SAM" id="MobiDB-lite"/>
    </source>
</evidence>
<name>V6TF00_GIAIN</name>
<feature type="region of interest" description="Disordered" evidence="1">
    <location>
        <begin position="52"/>
        <end position="77"/>
    </location>
</feature>
<dbReference type="AlphaFoldDB" id="V6TF00"/>
<gene>
    <name evidence="2" type="ORF">DHA2_154440</name>
</gene>
<sequence length="77" mass="8548">MMREDTLSLIQAAIERVETQQTQILKLVSKLRTAEPLGLSNFEEVVISLNPQSTSSSLSYSTYSSSYTTGRSLEEDS</sequence>
<feature type="compositionally biased region" description="Low complexity" evidence="1">
    <location>
        <begin position="53"/>
        <end position="69"/>
    </location>
</feature>
<organism evidence="2 3">
    <name type="scientific">Giardia intestinalis</name>
    <name type="common">Giardia lamblia</name>
    <dbReference type="NCBI Taxonomy" id="5741"/>
    <lineage>
        <taxon>Eukaryota</taxon>
        <taxon>Metamonada</taxon>
        <taxon>Diplomonadida</taxon>
        <taxon>Hexamitidae</taxon>
        <taxon>Giardiinae</taxon>
        <taxon>Giardia</taxon>
    </lineage>
</organism>
<reference evidence="2 3" key="2">
    <citation type="journal article" date="2013" name="Genome Biol. Evol.">
        <title>Genome sequencing of Giardia lamblia genotypes A2 and B isolates (DH and GS) and comparative analysis with the genomes of genotypes A1 and E (WB and Pig).</title>
        <authorList>
            <person name="Adam R.D."/>
            <person name="Dahlstrom E.W."/>
            <person name="Martens C.A."/>
            <person name="Bruno D.P."/>
            <person name="Barbian K.D."/>
            <person name="Ricklefs S.M."/>
            <person name="Hernandez M.M."/>
            <person name="Narla N.P."/>
            <person name="Patel R.B."/>
            <person name="Porcella S.F."/>
            <person name="Nash T.E."/>
        </authorList>
    </citation>
    <scope>NUCLEOTIDE SEQUENCE [LARGE SCALE GENOMIC DNA]</scope>
    <source>
        <strain evidence="2 3">DH</strain>
    </source>
</reference>
<comment type="caution">
    <text evidence="2">The sequence shown here is derived from an EMBL/GenBank/DDBJ whole genome shotgun (WGS) entry which is preliminary data.</text>
</comment>
<evidence type="ECO:0000313" key="2">
    <source>
        <dbReference type="EMBL" id="ESU37234.1"/>
    </source>
</evidence>
<dbReference type="VEuPathDB" id="GiardiaDB:DHA2_154440"/>
<proteinExistence type="predicted"/>
<reference evidence="3" key="1">
    <citation type="submission" date="2012-02" db="EMBL/GenBank/DDBJ databases">
        <title>Genome sequencing of Giardia lamblia Genotypes A2 and B isolates (DH and GS) and comparative analysis with the genomes of Genotypes A1 and E (WB and Pig).</title>
        <authorList>
            <person name="Adam R."/>
            <person name="Dahlstrom E."/>
            <person name="Martens C."/>
            <person name="Bruno D."/>
            <person name="Barbian K."/>
            <person name="Porcella S.F."/>
            <person name="Nash T."/>
        </authorList>
    </citation>
    <scope>NUCLEOTIDE SEQUENCE</scope>
    <source>
        <strain evidence="3">DH</strain>
    </source>
</reference>
<dbReference type="EMBL" id="AHGT01000030">
    <property type="protein sequence ID" value="ESU37234.1"/>
    <property type="molecule type" value="Genomic_DNA"/>
</dbReference>
<protein>
    <submittedName>
        <fullName evidence="2">Uncharacterized protein</fullName>
    </submittedName>
</protein>
<dbReference type="VEuPathDB" id="GiardiaDB:QR46_0198"/>